<reference evidence="2" key="1">
    <citation type="journal article" date="2023" name="IScience">
        <title>Live-bearing cockroach genome reveals convergent evolutionary mechanisms linked to viviparity in insects and beyond.</title>
        <authorList>
            <person name="Fouks B."/>
            <person name="Harrison M.C."/>
            <person name="Mikhailova A.A."/>
            <person name="Marchal E."/>
            <person name="English S."/>
            <person name="Carruthers M."/>
            <person name="Jennings E.C."/>
            <person name="Chiamaka E.L."/>
            <person name="Frigard R.A."/>
            <person name="Pippel M."/>
            <person name="Attardo G.M."/>
            <person name="Benoit J.B."/>
            <person name="Bornberg-Bauer E."/>
            <person name="Tobe S.S."/>
        </authorList>
    </citation>
    <scope>NUCLEOTIDE SEQUENCE</scope>
    <source>
        <strain evidence="2">Stay&amp;Tobe</strain>
    </source>
</reference>
<reference evidence="2" key="2">
    <citation type="submission" date="2023-05" db="EMBL/GenBank/DDBJ databases">
        <authorList>
            <person name="Fouks B."/>
        </authorList>
    </citation>
    <scope>NUCLEOTIDE SEQUENCE</scope>
    <source>
        <strain evidence="2">Stay&amp;Tobe</strain>
        <tissue evidence="2">Testes</tissue>
    </source>
</reference>
<dbReference type="Pfam" id="PF00612">
    <property type="entry name" value="IQ"/>
    <property type="match status" value="1"/>
</dbReference>
<keyword evidence="3" id="KW-1185">Reference proteome</keyword>
<dbReference type="InterPro" id="IPR000048">
    <property type="entry name" value="IQ_motif_EF-hand-BS"/>
</dbReference>
<gene>
    <name evidence="2" type="ORF">L9F63_010639</name>
</gene>
<protein>
    <recommendedName>
        <fullName evidence="4">IQ domain-containing protein K</fullName>
    </recommendedName>
</protein>
<dbReference type="InterPro" id="IPR043408">
    <property type="entry name" value="IQCK"/>
</dbReference>
<dbReference type="Proteomes" id="UP001233999">
    <property type="component" value="Unassembled WGS sequence"/>
</dbReference>
<comment type="caution">
    <text evidence="2">The sequence shown here is derived from an EMBL/GenBank/DDBJ whole genome shotgun (WGS) entry which is preliminary data.</text>
</comment>
<evidence type="ECO:0000256" key="1">
    <source>
        <dbReference type="SAM" id="MobiDB-lite"/>
    </source>
</evidence>
<name>A0AAD8EPT2_DIPPU</name>
<dbReference type="CDD" id="cd22969">
    <property type="entry name" value="DD_IQCK"/>
    <property type="match status" value="1"/>
</dbReference>
<dbReference type="EMBL" id="JASPKZ010001197">
    <property type="protein sequence ID" value="KAJ9598690.1"/>
    <property type="molecule type" value="Genomic_DNA"/>
</dbReference>
<dbReference type="AlphaFoldDB" id="A0AAD8EPT2"/>
<dbReference type="PROSITE" id="PS50096">
    <property type="entry name" value="IQ"/>
    <property type="match status" value="1"/>
</dbReference>
<feature type="region of interest" description="Disordered" evidence="1">
    <location>
        <begin position="1"/>
        <end position="44"/>
    </location>
</feature>
<evidence type="ECO:0000313" key="3">
    <source>
        <dbReference type="Proteomes" id="UP001233999"/>
    </source>
</evidence>
<feature type="compositionally biased region" description="Basic and acidic residues" evidence="1">
    <location>
        <begin position="1"/>
        <end position="20"/>
    </location>
</feature>
<organism evidence="2 3">
    <name type="scientific">Diploptera punctata</name>
    <name type="common">Pacific beetle cockroach</name>
    <dbReference type="NCBI Taxonomy" id="6984"/>
    <lineage>
        <taxon>Eukaryota</taxon>
        <taxon>Metazoa</taxon>
        <taxon>Ecdysozoa</taxon>
        <taxon>Arthropoda</taxon>
        <taxon>Hexapoda</taxon>
        <taxon>Insecta</taxon>
        <taxon>Pterygota</taxon>
        <taxon>Neoptera</taxon>
        <taxon>Polyneoptera</taxon>
        <taxon>Dictyoptera</taxon>
        <taxon>Blattodea</taxon>
        <taxon>Blaberoidea</taxon>
        <taxon>Blaberidae</taxon>
        <taxon>Diplopterinae</taxon>
        <taxon>Diploptera</taxon>
    </lineage>
</organism>
<feature type="compositionally biased region" description="Polar residues" evidence="1">
    <location>
        <begin position="28"/>
        <end position="44"/>
    </location>
</feature>
<proteinExistence type="predicted"/>
<evidence type="ECO:0000313" key="2">
    <source>
        <dbReference type="EMBL" id="KAJ9598690.1"/>
    </source>
</evidence>
<accession>A0AAD8EPT2</accession>
<evidence type="ECO:0008006" key="4">
    <source>
        <dbReference type="Google" id="ProtNLM"/>
    </source>
</evidence>
<dbReference type="PANTHER" id="PTHR34927">
    <property type="entry name" value="IQ DOMAIN-CONTAINING PROTEIN K"/>
    <property type="match status" value="1"/>
</dbReference>
<dbReference type="PANTHER" id="PTHR34927:SF1">
    <property type="entry name" value="IQ DOMAIN-CONTAINING PROTEIN K"/>
    <property type="match status" value="1"/>
</dbReference>
<sequence length="290" mass="33993">MKATERKNSSENDVKRDSKSSYDFPHFSKSTVTSTASSNFSGKSGENEFDVVDKVYQRLSLDDIDIKVPRDSESLTSKRFSKRMLTSDIKMKESIHTYTDATELLQNTGDDHEGLWQGICEASEEGRQLLNEIKKAEKPIKPPLNIQDTAFNYLDKHIFPILLPAMEETLLAAKEWDCLWVQKCRFNGLDYLAEILWNKNPRYPERAKVWTKIFDIPFAKEWLKEHPRPYYPLSWLLSKEDAAIIIQSAIRGFLVRCKPEVQEMRQFWKALRGEKLEEQRRKQQHIEEWA</sequence>